<sequence>MWLIAGQLLGFHWMLLSQCLAHMVMSGEFIQLMKVALVSSYLIMKRVLHNQHSKHWMDTHALNLEDVFFIFATLYNQFLRLKSMTHFLCL</sequence>
<feature type="chain" id="PRO_5019720390" evidence="1">
    <location>
        <begin position="22"/>
        <end position="90"/>
    </location>
</feature>
<gene>
    <name evidence="2" type="ORF">CCAM_LOCUS18701</name>
</gene>
<evidence type="ECO:0000256" key="1">
    <source>
        <dbReference type="SAM" id="SignalP"/>
    </source>
</evidence>
<keyword evidence="1" id="KW-0732">Signal</keyword>
<dbReference type="Proteomes" id="UP000595140">
    <property type="component" value="Unassembled WGS sequence"/>
</dbReference>
<name>A0A484LKG7_9ASTE</name>
<accession>A0A484LKG7</accession>
<proteinExistence type="predicted"/>
<evidence type="ECO:0000313" key="3">
    <source>
        <dbReference type="Proteomes" id="UP000595140"/>
    </source>
</evidence>
<keyword evidence="3" id="KW-1185">Reference proteome</keyword>
<evidence type="ECO:0000313" key="2">
    <source>
        <dbReference type="EMBL" id="VFQ76925.1"/>
    </source>
</evidence>
<feature type="signal peptide" evidence="1">
    <location>
        <begin position="1"/>
        <end position="21"/>
    </location>
</feature>
<dbReference type="AlphaFoldDB" id="A0A484LKG7"/>
<dbReference type="EMBL" id="OOIL02001580">
    <property type="protein sequence ID" value="VFQ76925.1"/>
    <property type="molecule type" value="Genomic_DNA"/>
</dbReference>
<reference evidence="2 3" key="1">
    <citation type="submission" date="2018-04" db="EMBL/GenBank/DDBJ databases">
        <authorList>
            <person name="Vogel A."/>
        </authorList>
    </citation>
    <scope>NUCLEOTIDE SEQUENCE [LARGE SCALE GENOMIC DNA]</scope>
</reference>
<organism evidence="2 3">
    <name type="scientific">Cuscuta campestris</name>
    <dbReference type="NCBI Taxonomy" id="132261"/>
    <lineage>
        <taxon>Eukaryota</taxon>
        <taxon>Viridiplantae</taxon>
        <taxon>Streptophyta</taxon>
        <taxon>Embryophyta</taxon>
        <taxon>Tracheophyta</taxon>
        <taxon>Spermatophyta</taxon>
        <taxon>Magnoliopsida</taxon>
        <taxon>eudicotyledons</taxon>
        <taxon>Gunneridae</taxon>
        <taxon>Pentapetalae</taxon>
        <taxon>asterids</taxon>
        <taxon>lamiids</taxon>
        <taxon>Solanales</taxon>
        <taxon>Convolvulaceae</taxon>
        <taxon>Cuscuteae</taxon>
        <taxon>Cuscuta</taxon>
        <taxon>Cuscuta subgen. Grammica</taxon>
        <taxon>Cuscuta sect. Cleistogrammica</taxon>
    </lineage>
</organism>
<protein>
    <submittedName>
        <fullName evidence="2">Uncharacterized protein</fullName>
    </submittedName>
</protein>